<name>A0ABR4R1P8_9BORD</name>
<keyword evidence="3" id="KW-1185">Reference proteome</keyword>
<dbReference type="PANTHER" id="PTHR47472">
    <property type="entry name" value="PROPIONYL-COA CARBOXYLASE"/>
    <property type="match status" value="1"/>
</dbReference>
<proteinExistence type="predicted"/>
<dbReference type="PANTHER" id="PTHR47472:SF1">
    <property type="entry name" value="DUF1446-DOMAIN-CONTAINING PROTEIN"/>
    <property type="match status" value="1"/>
</dbReference>
<sequence>MRPFQQDDETMVTPLWIGCGAGFSGDRLDAALPVVRTLARRDGRRVLILETLAERTLALAQLARRENPQAGYEPLLEPLLRPVLEICLRERIAIVSNFGAANPRGAARHILRLARELGLRAPRVAVVHGDDLLAREDAEAVIGQAGLTRPAALVSANVYLGGEPIAAALLDGADIVVTGRVADPSLVCGPALAHFGWAADDWDRLGPATMAGHLLECGSQVTGGYFADPGFKEVPGLWNLGFPVARILPDGHCIVGKAEETGGVVDRRTVIEQLLYELHDPAAYLTPDVTADISAATVTDLGGDRVALDGVRGHRRPDTLKVSAFYEGGWLGEAEISYGGPRAEARARLAADVIRRRLGGELRVDLIGVQSLLADDGGRLMRVLPDGGARDVRLRVAGKFAERGEADALAREVNALYCCGPAGGGGVRSAVRRRLETRSAYIDRKLVAAGHEVLA</sequence>
<reference evidence="2 3" key="1">
    <citation type="submission" date="2014-03" db="EMBL/GenBank/DDBJ databases">
        <title>Genome sequence of Bordetella hinzii.</title>
        <authorList>
            <person name="Register K."/>
            <person name="Harvill E."/>
            <person name="Goodfield L.L."/>
            <person name="Ivanov Y.V."/>
            <person name="Meyer J.A."/>
            <person name="Muse S.J."/>
            <person name="Jacobs N."/>
            <person name="Bendor L."/>
            <person name="Smallridge W.E."/>
            <person name="Brinkac L.M."/>
            <person name="Sanka R."/>
            <person name="Kim M."/>
            <person name="Losada L."/>
        </authorList>
    </citation>
    <scope>NUCLEOTIDE SEQUENCE [LARGE SCALE GENOMIC DNA]</scope>
    <source>
        <strain evidence="2 3">OH87 BAL007II</strain>
    </source>
</reference>
<dbReference type="EMBL" id="JHEM01000014">
    <property type="protein sequence ID" value="KCB24215.1"/>
    <property type="molecule type" value="Genomic_DNA"/>
</dbReference>
<dbReference type="Proteomes" id="UP000025748">
    <property type="component" value="Unassembled WGS sequence"/>
</dbReference>
<evidence type="ECO:0000313" key="3">
    <source>
        <dbReference type="Proteomes" id="UP000025748"/>
    </source>
</evidence>
<accession>A0ABR4R1P8</accession>
<protein>
    <submittedName>
        <fullName evidence="2">PF07287 family protein</fullName>
    </submittedName>
</protein>
<evidence type="ECO:0000259" key="1">
    <source>
        <dbReference type="Pfam" id="PF07287"/>
    </source>
</evidence>
<dbReference type="Pfam" id="PF07287">
    <property type="entry name" value="AtuA"/>
    <property type="match status" value="1"/>
</dbReference>
<feature type="domain" description="Acyclic terpene utilisation N-terminal" evidence="1">
    <location>
        <begin position="16"/>
        <end position="449"/>
    </location>
</feature>
<comment type="caution">
    <text evidence="2">The sequence shown here is derived from an EMBL/GenBank/DDBJ whole genome shotgun (WGS) entry which is preliminary data.</text>
</comment>
<organism evidence="2 3">
    <name type="scientific">Bordetella hinzii OH87 BAL007II</name>
    <dbReference type="NCBI Taxonomy" id="1331262"/>
    <lineage>
        <taxon>Bacteria</taxon>
        <taxon>Pseudomonadati</taxon>
        <taxon>Pseudomonadota</taxon>
        <taxon>Betaproteobacteria</taxon>
        <taxon>Burkholderiales</taxon>
        <taxon>Alcaligenaceae</taxon>
        <taxon>Bordetella</taxon>
    </lineage>
</organism>
<gene>
    <name evidence="2" type="ORF">L544_2253</name>
</gene>
<evidence type="ECO:0000313" key="2">
    <source>
        <dbReference type="EMBL" id="KCB24215.1"/>
    </source>
</evidence>
<dbReference type="InterPro" id="IPR010839">
    <property type="entry name" value="AtuA_N"/>
</dbReference>